<keyword evidence="2" id="KW-1185">Reference proteome</keyword>
<evidence type="ECO:0000313" key="2">
    <source>
        <dbReference type="Proteomes" id="UP000027982"/>
    </source>
</evidence>
<dbReference type="Proteomes" id="UP000027982">
    <property type="component" value="Chromosome"/>
</dbReference>
<proteinExistence type="predicted"/>
<organism evidence="1 2">
    <name type="scientific">Fimbriimonas ginsengisoli Gsoil 348</name>
    <dbReference type="NCBI Taxonomy" id="661478"/>
    <lineage>
        <taxon>Bacteria</taxon>
        <taxon>Bacillati</taxon>
        <taxon>Armatimonadota</taxon>
        <taxon>Fimbriimonadia</taxon>
        <taxon>Fimbriimonadales</taxon>
        <taxon>Fimbriimonadaceae</taxon>
        <taxon>Fimbriimonas</taxon>
    </lineage>
</organism>
<dbReference type="KEGG" id="fgi:OP10G_3902"/>
<dbReference type="HOGENOM" id="CLU_3061763_0_0_0"/>
<name>A0A068NWW2_FIMGI</name>
<reference evidence="1 2" key="1">
    <citation type="journal article" date="2014" name="PLoS ONE">
        <title>The first complete genome sequence of the class fimbriimonadia in the phylum armatimonadetes.</title>
        <authorList>
            <person name="Hu Z.Y."/>
            <person name="Wang Y.Z."/>
            <person name="Im W.T."/>
            <person name="Wang S.Y."/>
            <person name="Zhao G.P."/>
            <person name="Zheng H.J."/>
            <person name="Quan Z.X."/>
        </authorList>
    </citation>
    <scope>NUCLEOTIDE SEQUENCE [LARGE SCALE GENOMIC DNA]</scope>
    <source>
        <strain evidence="1">Gsoil 348</strain>
    </source>
</reference>
<accession>A0A068NWW2</accession>
<dbReference type="EMBL" id="CP007139">
    <property type="protein sequence ID" value="AIE87270.1"/>
    <property type="molecule type" value="Genomic_DNA"/>
</dbReference>
<gene>
    <name evidence="1" type="ORF">OP10G_3902</name>
</gene>
<evidence type="ECO:0000313" key="1">
    <source>
        <dbReference type="EMBL" id="AIE87270.1"/>
    </source>
</evidence>
<protein>
    <submittedName>
        <fullName evidence="1">Uncharacterized protein</fullName>
    </submittedName>
</protein>
<sequence length="53" mass="6089">MSRLEHARLRLELFATLTHIIRRIAGGMIFSVDHMWLDGTGEWAFPFNGSSRS</sequence>
<dbReference type="AlphaFoldDB" id="A0A068NWW2"/>
<dbReference type="STRING" id="661478.OP10G_3902"/>